<dbReference type="Proteomes" id="UP000037460">
    <property type="component" value="Unassembled WGS sequence"/>
</dbReference>
<proteinExistence type="predicted"/>
<keyword evidence="1" id="KW-0472">Membrane</keyword>
<keyword evidence="1" id="KW-1133">Transmembrane helix</keyword>
<feature type="transmembrane region" description="Helical" evidence="1">
    <location>
        <begin position="34"/>
        <end position="53"/>
    </location>
</feature>
<gene>
    <name evidence="2" type="ORF">Ctob_000716</name>
</gene>
<name>A0A0M0J5U4_9EUKA</name>
<accession>A0A0M0J5U4</accession>
<keyword evidence="1" id="KW-0812">Transmembrane</keyword>
<dbReference type="AlphaFoldDB" id="A0A0M0J5U4"/>
<evidence type="ECO:0000256" key="1">
    <source>
        <dbReference type="SAM" id="Phobius"/>
    </source>
</evidence>
<organism evidence="2 3">
    <name type="scientific">Chrysochromulina tobinii</name>
    <dbReference type="NCBI Taxonomy" id="1460289"/>
    <lineage>
        <taxon>Eukaryota</taxon>
        <taxon>Haptista</taxon>
        <taxon>Haptophyta</taxon>
        <taxon>Prymnesiophyceae</taxon>
        <taxon>Prymnesiales</taxon>
        <taxon>Chrysochromulinaceae</taxon>
        <taxon>Chrysochromulina</taxon>
    </lineage>
</organism>
<evidence type="ECO:0000313" key="2">
    <source>
        <dbReference type="EMBL" id="KOO21951.1"/>
    </source>
</evidence>
<sequence length="160" mass="16397">MAKEVQTATFLACATFLSGFVWQPMCNALADAPFWMAASGVGAACGSAFFVGLRGGRSLLPFPAVEGPTLGNLRDDFTLSAAIGGATGTFVGVVVDFADNPFIGTSIGILATASTASGCFSSSQATILGFSAVQALQNMTFPRKTNWIDGCIVEGTYKTG</sequence>
<keyword evidence="3" id="KW-1185">Reference proteome</keyword>
<protein>
    <submittedName>
        <fullName evidence="2">Uncharacterized protein</fullName>
    </submittedName>
</protein>
<comment type="caution">
    <text evidence="2">The sequence shown here is derived from an EMBL/GenBank/DDBJ whole genome shotgun (WGS) entry which is preliminary data.</text>
</comment>
<dbReference type="EMBL" id="JWZX01003321">
    <property type="protein sequence ID" value="KOO21951.1"/>
    <property type="molecule type" value="Genomic_DNA"/>
</dbReference>
<evidence type="ECO:0000313" key="3">
    <source>
        <dbReference type="Proteomes" id="UP000037460"/>
    </source>
</evidence>
<reference evidence="3" key="1">
    <citation type="journal article" date="2015" name="PLoS Genet.">
        <title>Genome Sequence and Transcriptome Analyses of Chrysochromulina tobin: Metabolic Tools for Enhanced Algal Fitness in the Prominent Order Prymnesiales (Haptophyceae).</title>
        <authorList>
            <person name="Hovde B.T."/>
            <person name="Deodato C.R."/>
            <person name="Hunsperger H.M."/>
            <person name="Ryken S.A."/>
            <person name="Yost W."/>
            <person name="Jha R.K."/>
            <person name="Patterson J."/>
            <person name="Monnat R.J. Jr."/>
            <person name="Barlow S.B."/>
            <person name="Starkenburg S.R."/>
            <person name="Cattolico R.A."/>
        </authorList>
    </citation>
    <scope>NUCLEOTIDE SEQUENCE</scope>
    <source>
        <strain evidence="3">CCMP291</strain>
    </source>
</reference>
<feature type="transmembrane region" description="Helical" evidence="1">
    <location>
        <begin position="5"/>
        <end position="22"/>
    </location>
</feature>